<dbReference type="RefSeq" id="WP_005103683.1">
    <property type="nucleotide sequence ID" value="NZ_JACSPT010000002.1"/>
</dbReference>
<feature type="transmembrane region" description="Helical" evidence="1">
    <location>
        <begin position="40"/>
        <end position="58"/>
    </location>
</feature>
<gene>
    <name evidence="2" type="ORF">H9629_02810</name>
</gene>
<dbReference type="Proteomes" id="UP000621930">
    <property type="component" value="Unassembled WGS sequence"/>
</dbReference>
<organism evidence="2 3">
    <name type="scientific">Acinetobacter pecorum</name>
    <dbReference type="NCBI Taxonomy" id="2762215"/>
    <lineage>
        <taxon>Bacteria</taxon>
        <taxon>Pseudomonadati</taxon>
        <taxon>Pseudomonadota</taxon>
        <taxon>Gammaproteobacteria</taxon>
        <taxon>Moraxellales</taxon>
        <taxon>Moraxellaceae</taxon>
        <taxon>Acinetobacter</taxon>
    </lineage>
</organism>
<sequence>MNKNPIQSNLPEFGQSSMTSECLYQHPKPKSVAKEVASNVAAWSLVFSILLGLSAMFINQADKTSNRQVEAIATSVGTNN</sequence>
<keyword evidence="1" id="KW-0472">Membrane</keyword>
<reference evidence="2 3" key="1">
    <citation type="submission" date="2020-08" db="EMBL/GenBank/DDBJ databases">
        <title>A Genomic Blueprint of the Chicken Gut Microbiome.</title>
        <authorList>
            <person name="Gilroy R."/>
            <person name="Ravi A."/>
            <person name="Getino M."/>
            <person name="Pursley I."/>
            <person name="Horton D.L."/>
            <person name="Alikhan N.-F."/>
            <person name="Baker D."/>
            <person name="Gharbi K."/>
            <person name="Hall N."/>
            <person name="Watson M."/>
            <person name="Adriaenssens E.M."/>
            <person name="Foster-Nyarko E."/>
            <person name="Jarju S."/>
            <person name="Secka A."/>
            <person name="Antonio M."/>
            <person name="Oren A."/>
            <person name="Chaudhuri R."/>
            <person name="La Ragione R.M."/>
            <person name="Hildebrand F."/>
            <person name="Pallen M.J."/>
        </authorList>
    </citation>
    <scope>NUCLEOTIDE SEQUENCE [LARGE SCALE GENOMIC DNA]</scope>
    <source>
        <strain evidence="2 3">Sa1BUA6</strain>
    </source>
</reference>
<keyword evidence="1" id="KW-1133">Transmembrane helix</keyword>
<name>A0ABR8VU35_9GAMM</name>
<evidence type="ECO:0000313" key="2">
    <source>
        <dbReference type="EMBL" id="MBD8008278.1"/>
    </source>
</evidence>
<evidence type="ECO:0000256" key="1">
    <source>
        <dbReference type="SAM" id="Phobius"/>
    </source>
</evidence>
<protein>
    <submittedName>
        <fullName evidence="2">Uncharacterized protein</fullName>
    </submittedName>
</protein>
<accession>A0ABR8VU35</accession>
<keyword evidence="1" id="KW-0812">Transmembrane</keyword>
<keyword evidence="3" id="KW-1185">Reference proteome</keyword>
<proteinExistence type="predicted"/>
<evidence type="ECO:0000313" key="3">
    <source>
        <dbReference type="Proteomes" id="UP000621930"/>
    </source>
</evidence>
<comment type="caution">
    <text evidence="2">The sequence shown here is derived from an EMBL/GenBank/DDBJ whole genome shotgun (WGS) entry which is preliminary data.</text>
</comment>
<dbReference type="EMBL" id="JACSPT010000002">
    <property type="protein sequence ID" value="MBD8008278.1"/>
    <property type="molecule type" value="Genomic_DNA"/>
</dbReference>